<evidence type="ECO:0000313" key="2">
    <source>
        <dbReference type="Proteomes" id="UP000297422"/>
    </source>
</evidence>
<name>A0ABY2NCZ7_9LEPT</name>
<reference evidence="2" key="1">
    <citation type="journal article" date="2019" name="PLoS Negl. Trop. Dis.">
        <title>Revisiting the worldwide diversity of Leptospira species in the environment.</title>
        <authorList>
            <person name="Vincent A.T."/>
            <person name="Schiettekatte O."/>
            <person name="Bourhy P."/>
            <person name="Veyrier F.J."/>
            <person name="Picardeau M."/>
        </authorList>
    </citation>
    <scope>NUCLEOTIDE SEQUENCE [LARGE SCALE GENOMIC DNA]</scope>
    <source>
        <strain evidence="2">201702407</strain>
    </source>
</reference>
<evidence type="ECO:0008006" key="3">
    <source>
        <dbReference type="Google" id="ProtNLM"/>
    </source>
</evidence>
<dbReference type="EMBL" id="RQGT01000011">
    <property type="protein sequence ID" value="TGM21545.1"/>
    <property type="molecule type" value="Genomic_DNA"/>
</dbReference>
<comment type="caution">
    <text evidence="1">The sequence shown here is derived from an EMBL/GenBank/DDBJ whole genome shotgun (WGS) entry which is preliminary data.</text>
</comment>
<proteinExistence type="predicted"/>
<dbReference type="Proteomes" id="UP000297422">
    <property type="component" value="Unassembled WGS sequence"/>
</dbReference>
<accession>A0ABY2NCZ7</accession>
<protein>
    <recommendedName>
        <fullName evidence="3">DUF1902 domain-containing protein</fullName>
    </recommendedName>
</protein>
<sequence>MYVDTTWDGKVPCIYFDAEKRLLVQVEIPFEDLEKMPETVRRVVHSKYVRVVEYELASLSN</sequence>
<organism evidence="1 2">
    <name type="scientific">Leptospira stimsonii</name>
    <dbReference type="NCBI Taxonomy" id="2202203"/>
    <lineage>
        <taxon>Bacteria</taxon>
        <taxon>Pseudomonadati</taxon>
        <taxon>Spirochaetota</taxon>
        <taxon>Spirochaetia</taxon>
        <taxon>Leptospirales</taxon>
        <taxon>Leptospiraceae</taxon>
        <taxon>Leptospira</taxon>
    </lineage>
</organism>
<gene>
    <name evidence="1" type="ORF">EHQ90_02220</name>
</gene>
<evidence type="ECO:0000313" key="1">
    <source>
        <dbReference type="EMBL" id="TGM21545.1"/>
    </source>
</evidence>
<keyword evidence="2" id="KW-1185">Reference proteome</keyword>